<reference evidence="2 3" key="1">
    <citation type="submission" date="2020-08" db="EMBL/GenBank/DDBJ databases">
        <title>Genomic Encyclopedia of Type Strains, Phase III (KMG-III): the genomes of soil and plant-associated and newly described type strains.</title>
        <authorList>
            <person name="Whitman W."/>
        </authorList>
    </citation>
    <scope>NUCLEOTIDE SEQUENCE [LARGE SCALE GENOMIC DNA]</scope>
    <source>
        <strain evidence="2 3">CECT 5995</strain>
    </source>
</reference>
<keyword evidence="1" id="KW-0472">Membrane</keyword>
<organism evidence="2 3">
    <name type="scientific">Halomonas organivorans</name>
    <dbReference type="NCBI Taxonomy" id="257772"/>
    <lineage>
        <taxon>Bacteria</taxon>
        <taxon>Pseudomonadati</taxon>
        <taxon>Pseudomonadota</taxon>
        <taxon>Gammaproteobacteria</taxon>
        <taxon>Oceanospirillales</taxon>
        <taxon>Halomonadaceae</taxon>
        <taxon>Halomonas</taxon>
    </lineage>
</organism>
<dbReference type="Proteomes" id="UP000525987">
    <property type="component" value="Unassembled WGS sequence"/>
</dbReference>
<evidence type="ECO:0000313" key="2">
    <source>
        <dbReference type="EMBL" id="MBB3142910.1"/>
    </source>
</evidence>
<accession>A0A7W5G769</accession>
<protein>
    <submittedName>
        <fullName evidence="2">Uncharacterized protein</fullName>
    </submittedName>
</protein>
<dbReference type="RefSeq" id="WP_183389265.1">
    <property type="nucleotide sequence ID" value="NZ_JACHXM010000029.1"/>
</dbReference>
<sequence length="95" mass="10119">MNDFFAAIGQFIGHVIRFVVDALSVGLNGLDDAASSFIGGIAGALGIPANLLSLLVLILGLWLLWKAFSALRRRAIVATLIWMLLGVSVLGWLIN</sequence>
<evidence type="ECO:0000313" key="3">
    <source>
        <dbReference type="Proteomes" id="UP000525987"/>
    </source>
</evidence>
<gene>
    <name evidence="2" type="ORF">FHR96_003815</name>
</gene>
<keyword evidence="3" id="KW-1185">Reference proteome</keyword>
<keyword evidence="1" id="KW-1133">Transmembrane helix</keyword>
<keyword evidence="1" id="KW-0812">Transmembrane</keyword>
<dbReference type="AlphaFoldDB" id="A0A7W5G769"/>
<feature type="transmembrane region" description="Helical" evidence="1">
    <location>
        <begin position="75"/>
        <end position="94"/>
    </location>
</feature>
<feature type="transmembrane region" description="Helical" evidence="1">
    <location>
        <begin position="37"/>
        <end position="63"/>
    </location>
</feature>
<evidence type="ECO:0000256" key="1">
    <source>
        <dbReference type="SAM" id="Phobius"/>
    </source>
</evidence>
<name>A0A7W5G769_9GAMM</name>
<proteinExistence type="predicted"/>
<comment type="caution">
    <text evidence="2">The sequence shown here is derived from an EMBL/GenBank/DDBJ whole genome shotgun (WGS) entry which is preliminary data.</text>
</comment>
<dbReference type="EMBL" id="JACHXM010000029">
    <property type="protein sequence ID" value="MBB3142910.1"/>
    <property type="molecule type" value="Genomic_DNA"/>
</dbReference>